<dbReference type="Proteomes" id="UP000198371">
    <property type="component" value="Chromosome 2"/>
</dbReference>
<evidence type="ECO:0000259" key="1">
    <source>
        <dbReference type="PROSITE" id="PS50883"/>
    </source>
</evidence>
<dbReference type="PROSITE" id="PS50883">
    <property type="entry name" value="EAL"/>
    <property type="match status" value="1"/>
</dbReference>
<dbReference type="RefSeq" id="WP_089070093.1">
    <property type="nucleotide sequence ID" value="NZ_CAWNWD010000020.1"/>
</dbReference>
<dbReference type="AlphaFoldDB" id="A0AAU8W9U8"/>
<proteinExistence type="predicted"/>
<dbReference type="CDD" id="cd01948">
    <property type="entry name" value="EAL"/>
    <property type="match status" value="1"/>
</dbReference>
<dbReference type="InterPro" id="IPR001633">
    <property type="entry name" value="EAL_dom"/>
</dbReference>
<dbReference type="InterPro" id="IPR003018">
    <property type="entry name" value="GAF"/>
</dbReference>
<dbReference type="PROSITE" id="PS50887">
    <property type="entry name" value="GGDEF"/>
    <property type="match status" value="1"/>
</dbReference>
<accession>A0AAU8W9U8</accession>
<dbReference type="InterPro" id="IPR035919">
    <property type="entry name" value="EAL_sf"/>
</dbReference>
<dbReference type="PANTHER" id="PTHR33121">
    <property type="entry name" value="CYCLIC DI-GMP PHOSPHODIESTERASE PDEF"/>
    <property type="match status" value="1"/>
</dbReference>
<dbReference type="SMART" id="SM00052">
    <property type="entry name" value="EAL"/>
    <property type="match status" value="1"/>
</dbReference>
<dbReference type="InterPro" id="IPR000160">
    <property type="entry name" value="GGDEF_dom"/>
</dbReference>
<reference evidence="3 4" key="2">
    <citation type="submission" date="2017-06" db="EMBL/GenBank/DDBJ databases">
        <title>Complete genome sequence of Vibrio sp. 2521-89, a close relative of Vibrio cholerae isolated from lake water in New Mexico, USA.</title>
        <authorList>
            <person name="Liang K."/>
            <person name="Orata F.D."/>
            <person name="Winkjer N.S."/>
            <person name="Tarr C.L."/>
            <person name="Boucher Y."/>
        </authorList>
    </citation>
    <scope>NUCLEOTIDE SEQUENCE [LARGE SCALE GENOMIC DNA]</scope>
    <source>
        <strain evidence="3 4">2521-89</strain>
    </source>
</reference>
<dbReference type="Pfam" id="PF00990">
    <property type="entry name" value="GGDEF"/>
    <property type="match status" value="1"/>
</dbReference>
<dbReference type="InterPro" id="IPR050706">
    <property type="entry name" value="Cyclic-di-GMP_PDE-like"/>
</dbReference>
<evidence type="ECO:0000313" key="3">
    <source>
        <dbReference type="EMBL" id="ASK53684.1"/>
    </source>
</evidence>
<dbReference type="KEGG" id="vti:CEQ48_02480"/>
<dbReference type="SUPFAM" id="SSF55073">
    <property type="entry name" value="Nucleotide cyclase"/>
    <property type="match status" value="1"/>
</dbReference>
<dbReference type="InterPro" id="IPR029787">
    <property type="entry name" value="Nucleotide_cyclase"/>
</dbReference>
<protein>
    <submittedName>
        <fullName evidence="3">Diguanylate cyclase</fullName>
    </submittedName>
</protein>
<dbReference type="Pfam" id="PF00563">
    <property type="entry name" value="EAL"/>
    <property type="match status" value="1"/>
</dbReference>
<dbReference type="Gene3D" id="3.20.20.450">
    <property type="entry name" value="EAL domain"/>
    <property type="match status" value="1"/>
</dbReference>
<dbReference type="SUPFAM" id="SSF141868">
    <property type="entry name" value="EAL domain-like"/>
    <property type="match status" value="1"/>
</dbReference>
<dbReference type="SMART" id="SM00267">
    <property type="entry name" value="GGDEF"/>
    <property type="match status" value="1"/>
</dbReference>
<dbReference type="SUPFAM" id="SSF55781">
    <property type="entry name" value="GAF domain-like"/>
    <property type="match status" value="1"/>
</dbReference>
<dbReference type="Gene3D" id="3.30.70.270">
    <property type="match status" value="1"/>
</dbReference>
<dbReference type="PANTHER" id="PTHR33121:SF79">
    <property type="entry name" value="CYCLIC DI-GMP PHOSPHODIESTERASE PDED-RELATED"/>
    <property type="match status" value="1"/>
</dbReference>
<feature type="domain" description="EAL" evidence="1">
    <location>
        <begin position="349"/>
        <end position="604"/>
    </location>
</feature>
<dbReference type="InterPro" id="IPR043128">
    <property type="entry name" value="Rev_trsase/Diguanyl_cyclase"/>
</dbReference>
<keyword evidence="4" id="KW-1185">Reference proteome</keyword>
<feature type="domain" description="GGDEF" evidence="2">
    <location>
        <begin position="207"/>
        <end position="336"/>
    </location>
</feature>
<dbReference type="Pfam" id="PF01590">
    <property type="entry name" value="GAF"/>
    <property type="match status" value="1"/>
</dbReference>
<evidence type="ECO:0000313" key="4">
    <source>
        <dbReference type="Proteomes" id="UP000198371"/>
    </source>
</evidence>
<sequence>MTSTQLKSEKLSLDAIHHFNGLCGSELLSQATQFLHKTFNSHSSMVIELDKMRYKARNLSCASIEPSGLEPDYELHGTPCEQVGLMQQPYCLFTHQVAERFPTDGYLVENQIEAYLGIPISFSNGENYGILISTFTRPLEEYDNLVLTHQILAQMIAHDLECQQIAVRSQSLVNQLRHEISHDNLTGLMNRNDLADKLATLVHEDRHHFTLAFLDIDEFRSINDLYGHYLGDRVLKFVAEAIKQAVPEEGYAFRIAADEFAFLTTAREPMKICQAILNKLAQDYIDQDRRLKISVSIGIAKYNGEKLNADQLLFNASLALKECKRNHNTRIRFYDNLLSNQYYRRTQIIDALRSELSKPIHQTELYVVVQPIVKKHQNRWDYFEILTRWNSSALGLVTPLEFIEAAEQSGLIVEFGERILELACIAKQELEQGIGQKIRLSINCSADELTHSNRYLEHLLKTIKVYGFQANEFTIELTETVLLSKAAEVCSILTILRELGFKIALDDFGTGYSSLNYIHSYPIDCIKIDATFVRNLLTNQTSESIVWLIIQLANQLKLDLVAEGVENQQALDKLYQMGCEQIQGYYFSKPDLPSVMVERQLSSTQQTPANPNH</sequence>
<evidence type="ECO:0000259" key="2">
    <source>
        <dbReference type="PROSITE" id="PS50887"/>
    </source>
</evidence>
<organism evidence="3 4">
    <name type="scientific">Vibrio tarriae</name>
    <dbReference type="NCBI Taxonomy" id="2014742"/>
    <lineage>
        <taxon>Bacteria</taxon>
        <taxon>Pseudomonadati</taxon>
        <taxon>Pseudomonadota</taxon>
        <taxon>Gammaproteobacteria</taxon>
        <taxon>Vibrionales</taxon>
        <taxon>Vibrionaceae</taxon>
        <taxon>Vibrio</taxon>
    </lineage>
</organism>
<dbReference type="NCBIfam" id="TIGR00254">
    <property type="entry name" value="GGDEF"/>
    <property type="match status" value="1"/>
</dbReference>
<dbReference type="EMBL" id="CP022352">
    <property type="protein sequence ID" value="ASK53684.1"/>
    <property type="molecule type" value="Genomic_DNA"/>
</dbReference>
<dbReference type="CDD" id="cd01949">
    <property type="entry name" value="GGDEF"/>
    <property type="match status" value="1"/>
</dbReference>
<gene>
    <name evidence="3" type="ORF">CEQ48_02480</name>
</gene>
<name>A0AAU8W9U8_9VIBR</name>
<reference evidence="4" key="1">
    <citation type="journal article" date="2017" name="Genome Announc.">
        <title>Complete Genome Sequence of Vibrio sp. Strain 2521-89, a Close Relative of Vibrio cholerae Isolated from Lake Water in New Mexico, USA.</title>
        <authorList>
            <person name="Liang K."/>
            <person name="Orata F.D."/>
            <person name="Winkjer N.S."/>
            <person name="Rowe L.A."/>
            <person name="Tarr C.L."/>
            <person name="Boucher Y."/>
        </authorList>
    </citation>
    <scope>NUCLEOTIDE SEQUENCE [LARGE SCALE GENOMIC DNA]</scope>
    <source>
        <strain evidence="4">2521-89</strain>
    </source>
</reference>
<dbReference type="GO" id="GO:0071111">
    <property type="term" value="F:cyclic-guanylate-specific phosphodiesterase activity"/>
    <property type="evidence" value="ECO:0007669"/>
    <property type="project" value="InterPro"/>
</dbReference>